<evidence type="ECO:0000313" key="3">
    <source>
        <dbReference type="EMBL" id="RGV74742.1"/>
    </source>
</evidence>
<dbReference type="GO" id="GO:0003677">
    <property type="term" value="F:DNA binding"/>
    <property type="evidence" value="ECO:0007669"/>
    <property type="project" value="InterPro"/>
</dbReference>
<sequence length="404" mass="47425">MERTISGMMGKGSLTHNRRAFTAENVDAERTKNNIEYCNESLKQVYHTLFDEAVNRYNAKQTRKDRMIENYYDKIRTGKQEKLFYEAVFQIGNKDDMNVRGEHGELAKQILDEFMQDFQKRNPNLYVFSAHLHLDEETPHLHIDFVPYTTGSKRGLDTRVSLKQALKMQGFEGSNRQETEWNLWIESEKQQLSSIMERYGIQWLKLGTHRKHLSVLNFEKQERQKEVLQLDKQIEEASHKIAITEKQVKAKKAEVIQAEKELSKMLSNRAKVEKNIQTIQNDKEWQLPEPTTLMSAKAYKDKKAEPLVTRLKEVLQTVMINNLDLSRKLESSGKRLEQIRQQIKRLENRLESVEQESDVLKVENRDLKRLKMALGEKKVISILEHQKAAEIPDNKLKSRNGMER</sequence>
<reference evidence="3 4" key="1">
    <citation type="submission" date="2018-08" db="EMBL/GenBank/DDBJ databases">
        <title>A genome reference for cultivated species of the human gut microbiota.</title>
        <authorList>
            <person name="Zou Y."/>
            <person name="Xue W."/>
            <person name="Luo G."/>
        </authorList>
    </citation>
    <scope>NUCLEOTIDE SEQUENCE [LARGE SCALE GENOMIC DNA]</scope>
    <source>
        <strain evidence="3 4">AF14-18</strain>
    </source>
</reference>
<comment type="similarity">
    <text evidence="1">Belongs to the plasmid mobilization pre family.</text>
</comment>
<dbReference type="EMBL" id="QRZM01000006">
    <property type="protein sequence ID" value="RGV74742.1"/>
    <property type="molecule type" value="Genomic_DNA"/>
</dbReference>
<evidence type="ECO:0000256" key="2">
    <source>
        <dbReference type="SAM" id="Coils"/>
    </source>
</evidence>
<dbReference type="Pfam" id="PF01076">
    <property type="entry name" value="Mob_Pre"/>
    <property type="match status" value="1"/>
</dbReference>
<dbReference type="RefSeq" id="WP_118018881.1">
    <property type="nucleotide sequence ID" value="NZ_CAUHGS010000026.1"/>
</dbReference>
<keyword evidence="2" id="KW-0175">Coiled coil</keyword>
<accession>A0A412Z437</accession>
<feature type="coiled-coil region" evidence="2">
    <location>
        <begin position="329"/>
        <end position="370"/>
    </location>
</feature>
<dbReference type="CDD" id="cd17242">
    <property type="entry name" value="MobM_relaxase"/>
    <property type="match status" value="1"/>
</dbReference>
<proteinExistence type="inferred from homology"/>
<organism evidence="3 4">
    <name type="scientific">Enterocloster bolteae</name>
    <dbReference type="NCBI Taxonomy" id="208479"/>
    <lineage>
        <taxon>Bacteria</taxon>
        <taxon>Bacillati</taxon>
        <taxon>Bacillota</taxon>
        <taxon>Clostridia</taxon>
        <taxon>Lachnospirales</taxon>
        <taxon>Lachnospiraceae</taxon>
        <taxon>Enterocloster</taxon>
    </lineage>
</organism>
<dbReference type="Proteomes" id="UP000284543">
    <property type="component" value="Unassembled WGS sequence"/>
</dbReference>
<evidence type="ECO:0000256" key="1">
    <source>
        <dbReference type="ARBA" id="ARBA00010657"/>
    </source>
</evidence>
<dbReference type="AlphaFoldDB" id="A0A412Z437"/>
<name>A0A412Z437_9FIRM</name>
<evidence type="ECO:0000313" key="4">
    <source>
        <dbReference type="Proteomes" id="UP000284543"/>
    </source>
</evidence>
<gene>
    <name evidence="3" type="ORF">DWW02_15460</name>
</gene>
<dbReference type="GO" id="GO:0006310">
    <property type="term" value="P:DNA recombination"/>
    <property type="evidence" value="ECO:0007669"/>
    <property type="project" value="InterPro"/>
</dbReference>
<protein>
    <submittedName>
        <fullName evidence="3">Recombinase</fullName>
    </submittedName>
</protein>
<comment type="caution">
    <text evidence="3">The sequence shown here is derived from an EMBL/GenBank/DDBJ whole genome shotgun (WGS) entry which is preliminary data.</text>
</comment>
<dbReference type="InterPro" id="IPR001668">
    <property type="entry name" value="Mob_Pre"/>
</dbReference>
<feature type="coiled-coil region" evidence="2">
    <location>
        <begin position="220"/>
        <end position="282"/>
    </location>
</feature>
<dbReference type="Gene3D" id="3.30.930.30">
    <property type="match status" value="1"/>
</dbReference>